<dbReference type="Pfam" id="PF15631">
    <property type="entry name" value="Imm-NTF2-2"/>
    <property type="match status" value="1"/>
</dbReference>
<sequence length="126" mass="14264">MKKILLLFICLHLYFVASAQDGTDRTKLGVEYAKRELADALKNNSQKQILVEKVIKDKPTAISVAEEMLFSIYGKENIVRQRPYESHLIDGYWVLNGTLPKDWVGGTFLIIINSTDGKVIKLTHGK</sequence>
<evidence type="ECO:0000313" key="3">
    <source>
        <dbReference type="EMBL" id="RIJ34014.1"/>
    </source>
</evidence>
<dbReference type="AlphaFoldDB" id="A0A399RUQ4"/>
<protein>
    <recommendedName>
        <fullName evidence="2">NTF2 fold domain-containing protein</fullName>
    </recommendedName>
</protein>
<proteinExistence type="predicted"/>
<dbReference type="RefSeq" id="WP_119433424.1">
    <property type="nucleotide sequence ID" value="NZ_QWGE01000006.1"/>
</dbReference>
<organism evidence="3 4">
    <name type="scientific">Pontibacter oryzae</name>
    <dbReference type="NCBI Taxonomy" id="2304593"/>
    <lineage>
        <taxon>Bacteria</taxon>
        <taxon>Pseudomonadati</taxon>
        <taxon>Bacteroidota</taxon>
        <taxon>Cytophagia</taxon>
        <taxon>Cytophagales</taxon>
        <taxon>Hymenobacteraceae</taxon>
        <taxon>Pontibacter</taxon>
    </lineage>
</organism>
<dbReference type="InterPro" id="IPR028921">
    <property type="entry name" value="NTF2_fold_dom"/>
</dbReference>
<name>A0A399RUQ4_9BACT</name>
<gene>
    <name evidence="3" type="ORF">D1627_16710</name>
</gene>
<evidence type="ECO:0000313" key="4">
    <source>
        <dbReference type="Proteomes" id="UP000266005"/>
    </source>
</evidence>
<accession>A0A399RUQ4</accession>
<evidence type="ECO:0000256" key="1">
    <source>
        <dbReference type="SAM" id="SignalP"/>
    </source>
</evidence>
<reference evidence="4" key="1">
    <citation type="submission" date="2018-08" db="EMBL/GenBank/DDBJ databases">
        <title>Mucilaginibacter sp. MYSH2.</title>
        <authorList>
            <person name="Seo T."/>
        </authorList>
    </citation>
    <scope>NUCLEOTIDE SEQUENCE [LARGE SCALE GENOMIC DNA]</scope>
    <source>
        <strain evidence="4">KIRAN</strain>
    </source>
</reference>
<dbReference type="OrthoDB" id="886637at2"/>
<feature type="signal peptide" evidence="1">
    <location>
        <begin position="1"/>
        <end position="19"/>
    </location>
</feature>
<feature type="domain" description="NTF2 fold" evidence="2">
    <location>
        <begin position="60"/>
        <end position="126"/>
    </location>
</feature>
<feature type="chain" id="PRO_5017379409" description="NTF2 fold domain-containing protein" evidence="1">
    <location>
        <begin position="20"/>
        <end position="126"/>
    </location>
</feature>
<keyword evidence="4" id="KW-1185">Reference proteome</keyword>
<keyword evidence="1" id="KW-0732">Signal</keyword>
<comment type="caution">
    <text evidence="3">The sequence shown here is derived from an EMBL/GenBank/DDBJ whole genome shotgun (WGS) entry which is preliminary data.</text>
</comment>
<evidence type="ECO:0000259" key="2">
    <source>
        <dbReference type="Pfam" id="PF15631"/>
    </source>
</evidence>
<dbReference type="Proteomes" id="UP000266005">
    <property type="component" value="Unassembled WGS sequence"/>
</dbReference>
<dbReference type="EMBL" id="QWGE01000006">
    <property type="protein sequence ID" value="RIJ34014.1"/>
    <property type="molecule type" value="Genomic_DNA"/>
</dbReference>